<dbReference type="EMBL" id="WTVQ01000106">
    <property type="protein sequence ID" value="NMG77725.1"/>
    <property type="molecule type" value="Genomic_DNA"/>
</dbReference>
<reference evidence="2 3" key="1">
    <citation type="submission" date="2019-12" db="EMBL/GenBank/DDBJ databases">
        <title>Comparative genomics gives insights into the taxonomy of the Azoarcus-Aromatoleum group and reveals separate origins of nif in the plant-associated Azoarcus and non-plant-associated Aromatoleum sub-groups.</title>
        <authorList>
            <person name="Lafos M."/>
            <person name="Maluk M."/>
            <person name="Batista M."/>
            <person name="Junghare M."/>
            <person name="Carmona M."/>
            <person name="Faoro H."/>
            <person name="Cruz L.M."/>
            <person name="Battistoni F."/>
            <person name="De Souza E."/>
            <person name="Pedrosa F."/>
            <person name="Chen W.-M."/>
            <person name="Poole P.S."/>
            <person name="Dixon R.A."/>
            <person name="James E.K."/>
        </authorList>
    </citation>
    <scope>NUCLEOTIDE SEQUENCE [LARGE SCALE GENOMIC DNA]</scope>
    <source>
        <strain evidence="2 3">22Lin</strain>
    </source>
</reference>
<proteinExistence type="predicted"/>
<evidence type="ECO:0008006" key="4">
    <source>
        <dbReference type="Google" id="ProtNLM"/>
    </source>
</evidence>
<feature type="chain" id="PRO_5046325350" description="Lipoprotein" evidence="1">
    <location>
        <begin position="21"/>
        <end position="206"/>
    </location>
</feature>
<evidence type="ECO:0000256" key="1">
    <source>
        <dbReference type="SAM" id="SignalP"/>
    </source>
</evidence>
<accession>A0ABX1QK24</accession>
<feature type="signal peptide" evidence="1">
    <location>
        <begin position="1"/>
        <end position="20"/>
    </location>
</feature>
<evidence type="ECO:0000313" key="3">
    <source>
        <dbReference type="Proteomes" id="UP000648984"/>
    </source>
</evidence>
<dbReference type="Proteomes" id="UP000648984">
    <property type="component" value="Unassembled WGS sequence"/>
</dbReference>
<keyword evidence="1" id="KW-0732">Signal</keyword>
<comment type="caution">
    <text evidence="2">The sequence shown here is derived from an EMBL/GenBank/DDBJ whole genome shotgun (WGS) entry which is preliminary data.</text>
</comment>
<name>A0ABX1QK24_9RHOO</name>
<keyword evidence="3" id="KW-1185">Reference proteome</keyword>
<organism evidence="2 3">
    <name type="scientific">Aromatoleum diolicum</name>
    <dbReference type="NCBI Taxonomy" id="75796"/>
    <lineage>
        <taxon>Bacteria</taxon>
        <taxon>Pseudomonadati</taxon>
        <taxon>Pseudomonadota</taxon>
        <taxon>Betaproteobacteria</taxon>
        <taxon>Rhodocyclales</taxon>
        <taxon>Rhodocyclaceae</taxon>
        <taxon>Aromatoleum</taxon>
    </lineage>
</organism>
<protein>
    <recommendedName>
        <fullName evidence="4">Lipoprotein</fullName>
    </recommendedName>
</protein>
<dbReference type="RefSeq" id="WP_169262831.1">
    <property type="nucleotide sequence ID" value="NZ_WTVQ01000106.1"/>
</dbReference>
<sequence length="206" mass="22249">MKYIKLCLLLVLAAAVTGCASMKMSTDDRKNLKRVNIASIQLPEKPMVLSSGAGIGFLLAGPLGIAIANGTSDLPTAYKDLLAQNKIDVAAGIQDKFKSQLTLKGIQVVQSATEADASLVVEVLQYGLTGSPFSSDRFPQLWANVKLTNRNGNVIWKEMIAAHISQDVMKQVEPRPVSDYFSDRALLETQINKVTEILVTSAVDTL</sequence>
<dbReference type="PROSITE" id="PS51257">
    <property type="entry name" value="PROKAR_LIPOPROTEIN"/>
    <property type="match status" value="1"/>
</dbReference>
<gene>
    <name evidence="2" type="ORF">GPA25_23540</name>
</gene>
<evidence type="ECO:0000313" key="2">
    <source>
        <dbReference type="EMBL" id="NMG77725.1"/>
    </source>
</evidence>